<dbReference type="OMA" id="RAILHAH"/>
<evidence type="ECO:0000256" key="8">
    <source>
        <dbReference type="SAM" id="Phobius"/>
    </source>
</evidence>
<evidence type="ECO:0000256" key="4">
    <source>
        <dbReference type="ARBA" id="ARBA00022927"/>
    </source>
</evidence>
<dbReference type="Proteomes" id="UP000008312">
    <property type="component" value="Unassembled WGS sequence"/>
</dbReference>
<dbReference type="RefSeq" id="XP_012894031.1">
    <property type="nucleotide sequence ID" value="XM_013038577.1"/>
</dbReference>
<keyword evidence="3 8" id="KW-0812">Transmembrane</keyword>
<keyword evidence="5 8" id="KW-1133">Transmembrane helix</keyword>
<evidence type="ECO:0000256" key="3">
    <source>
        <dbReference type="ARBA" id="ARBA00022692"/>
    </source>
</evidence>
<keyword evidence="4" id="KW-0653">Protein transport</keyword>
<proteinExistence type="predicted"/>
<feature type="transmembrane region" description="Helical" evidence="8">
    <location>
        <begin position="12"/>
        <end position="30"/>
    </location>
</feature>
<sequence length="531" mass="60857">MEEEYDTDAFSIFVISFLSIYLLIASVFIFKRLRRFFSKEPPVASKKKAQLVEVEEVVVESPLTTAFWVNVVLVVISLVIISKLLQKSEIEEPSLFDPYATLGISIGASERAIKSAYRKMAKIYHPDKRTGSVDKFRDIEKAYRILTDEIARSNYERYGNPDGPSAVKVGIALPSWMMEKTGSKLVIIGYLLLMIVVIPGIVYCIKKNTNKEEKPKVNQETVQNYYSGIQESTPIQCIPEVFAHAEELLQLMPQRPYDKELLHYLYIMCPKTVVGSRMMFKPHVSLEDANKDAKAFSWLKVNILVHAYLNNLEVIPQHREEQRVILSKAPELLNVMLQLGMYSRQKGRPSSLKLMKNIIQFEQHLYQGLWINSSPLLQLPHFTEANLNRSRNRQNDLVDFLRADPKKWKGLSQLLDEQVEDIKEVAHVMPLLYVEPHFEVEDEEDIFVGDIVTCSVKIVHENLLPANVSAKDVAAGTAKWNESEESEEESEKTEEVEEVKPKVAMTIDELDEMEARVKRLHIEPGVVYSKK</sequence>
<dbReference type="SMART" id="SM00271">
    <property type="entry name" value="DnaJ"/>
    <property type="match status" value="1"/>
</dbReference>
<name>D8LVZ4_BLAHO</name>
<dbReference type="SMART" id="SM00973">
    <property type="entry name" value="Sec63"/>
    <property type="match status" value="1"/>
</dbReference>
<dbReference type="GeneID" id="24917691"/>
<evidence type="ECO:0000256" key="5">
    <source>
        <dbReference type="ARBA" id="ARBA00022989"/>
    </source>
</evidence>
<dbReference type="GO" id="GO:0031207">
    <property type="term" value="C:Sec62/Sec63 complex"/>
    <property type="evidence" value="ECO:0007669"/>
    <property type="project" value="TreeGrafter"/>
</dbReference>
<dbReference type="Pfam" id="PF00226">
    <property type="entry name" value="DnaJ"/>
    <property type="match status" value="1"/>
</dbReference>
<reference evidence="10" key="1">
    <citation type="submission" date="2010-02" db="EMBL/GenBank/DDBJ databases">
        <title>Sequencing and annotation of the Blastocystis hominis genome.</title>
        <authorList>
            <person name="Wincker P."/>
        </authorList>
    </citation>
    <scope>NUCLEOTIDE SEQUENCE</scope>
    <source>
        <strain evidence="10">Singapore isolate B</strain>
    </source>
</reference>
<keyword evidence="11" id="KW-1185">Reference proteome</keyword>
<dbReference type="InterPro" id="IPR001623">
    <property type="entry name" value="DnaJ_domain"/>
</dbReference>
<protein>
    <recommendedName>
        <fullName evidence="9">J domain-containing protein</fullName>
    </recommendedName>
</protein>
<keyword evidence="2" id="KW-0813">Transport</keyword>
<accession>D8LVZ4</accession>
<dbReference type="PANTHER" id="PTHR24075:SF0">
    <property type="entry name" value="TRANSLOCATION PROTEIN SEC63 HOMOLOG"/>
    <property type="match status" value="1"/>
</dbReference>
<keyword evidence="6 8" id="KW-0472">Membrane</keyword>
<dbReference type="OrthoDB" id="1734229at2759"/>
<evidence type="ECO:0000313" key="11">
    <source>
        <dbReference type="Proteomes" id="UP000008312"/>
    </source>
</evidence>
<feature type="domain" description="J" evidence="9">
    <location>
        <begin position="97"/>
        <end position="159"/>
    </location>
</feature>
<feature type="region of interest" description="Disordered" evidence="7">
    <location>
        <begin position="477"/>
        <end position="499"/>
    </location>
</feature>
<dbReference type="GO" id="GO:0008320">
    <property type="term" value="F:protein transmembrane transporter activity"/>
    <property type="evidence" value="ECO:0007669"/>
    <property type="project" value="TreeGrafter"/>
</dbReference>
<dbReference type="AlphaFoldDB" id="D8LVZ4"/>
<dbReference type="InterPro" id="IPR036869">
    <property type="entry name" value="J_dom_sf"/>
</dbReference>
<dbReference type="Gene3D" id="1.10.287.110">
    <property type="entry name" value="DnaJ domain"/>
    <property type="match status" value="1"/>
</dbReference>
<dbReference type="SUPFAM" id="SSF158702">
    <property type="entry name" value="Sec63 N-terminal domain-like"/>
    <property type="match status" value="1"/>
</dbReference>
<evidence type="ECO:0000256" key="7">
    <source>
        <dbReference type="SAM" id="MobiDB-lite"/>
    </source>
</evidence>
<evidence type="ECO:0000259" key="9">
    <source>
        <dbReference type="PROSITE" id="PS50076"/>
    </source>
</evidence>
<gene>
    <name evidence="10" type="ORF">GSBLH_T00000379001</name>
</gene>
<evidence type="ECO:0000256" key="6">
    <source>
        <dbReference type="ARBA" id="ARBA00023136"/>
    </source>
</evidence>
<dbReference type="Gene3D" id="1.10.150.20">
    <property type="entry name" value="5' to 3' exonuclease, C-terminal subdomain"/>
    <property type="match status" value="1"/>
</dbReference>
<dbReference type="EMBL" id="FN668638">
    <property type="protein sequence ID" value="CBK19983.2"/>
    <property type="molecule type" value="Genomic_DNA"/>
</dbReference>
<dbReference type="Gene3D" id="1.10.3380.10">
    <property type="entry name" value="Sec63 N-terminal domain-like domain"/>
    <property type="match status" value="1"/>
</dbReference>
<dbReference type="GO" id="GO:0006620">
    <property type="term" value="P:post-translational protein targeting to endoplasmic reticulum membrane"/>
    <property type="evidence" value="ECO:0007669"/>
    <property type="project" value="TreeGrafter"/>
</dbReference>
<evidence type="ECO:0000256" key="1">
    <source>
        <dbReference type="ARBA" id="ARBA00004127"/>
    </source>
</evidence>
<dbReference type="FunCoup" id="D8LVZ4">
    <property type="interactions" value="574"/>
</dbReference>
<evidence type="ECO:0000256" key="2">
    <source>
        <dbReference type="ARBA" id="ARBA00022448"/>
    </source>
</evidence>
<comment type="subcellular location">
    <subcellularLocation>
        <location evidence="1">Endomembrane system</location>
        <topology evidence="1">Multi-pass membrane protein</topology>
    </subcellularLocation>
</comment>
<dbReference type="InterPro" id="IPR004179">
    <property type="entry name" value="Sec63-dom"/>
</dbReference>
<dbReference type="PROSITE" id="PS50076">
    <property type="entry name" value="DNAJ_2"/>
    <property type="match status" value="1"/>
</dbReference>
<organism evidence="10">
    <name type="scientific">Blastocystis hominis</name>
    <dbReference type="NCBI Taxonomy" id="12968"/>
    <lineage>
        <taxon>Eukaryota</taxon>
        <taxon>Sar</taxon>
        <taxon>Stramenopiles</taxon>
        <taxon>Bigyra</taxon>
        <taxon>Opalozoa</taxon>
        <taxon>Opalinata</taxon>
        <taxon>Blastocystidae</taxon>
        <taxon>Blastocystis</taxon>
    </lineage>
</organism>
<dbReference type="GO" id="GO:0006614">
    <property type="term" value="P:SRP-dependent cotranslational protein targeting to membrane"/>
    <property type="evidence" value="ECO:0007669"/>
    <property type="project" value="TreeGrafter"/>
</dbReference>
<evidence type="ECO:0000313" key="10">
    <source>
        <dbReference type="EMBL" id="CBK19983.2"/>
    </source>
</evidence>
<dbReference type="PANTHER" id="PTHR24075">
    <property type="entry name" value="SEC63 DOMAIN-CONTAINING"/>
    <property type="match status" value="1"/>
</dbReference>
<dbReference type="InParanoid" id="D8LVZ4"/>
<feature type="compositionally biased region" description="Acidic residues" evidence="7">
    <location>
        <begin position="483"/>
        <end position="497"/>
    </location>
</feature>
<dbReference type="Pfam" id="PF02889">
    <property type="entry name" value="Sec63"/>
    <property type="match status" value="1"/>
</dbReference>
<dbReference type="CDD" id="cd06257">
    <property type="entry name" value="DnaJ"/>
    <property type="match status" value="1"/>
</dbReference>
<dbReference type="PRINTS" id="PR00625">
    <property type="entry name" value="JDOMAIN"/>
</dbReference>
<feature type="transmembrane region" description="Helical" evidence="8">
    <location>
        <begin position="185"/>
        <end position="205"/>
    </location>
</feature>
<dbReference type="GO" id="GO:0003723">
    <property type="term" value="F:RNA binding"/>
    <property type="evidence" value="ECO:0007669"/>
    <property type="project" value="TreeGrafter"/>
</dbReference>
<dbReference type="SUPFAM" id="SSF46565">
    <property type="entry name" value="Chaperone J-domain"/>
    <property type="match status" value="1"/>
</dbReference>